<evidence type="ECO:0000256" key="5">
    <source>
        <dbReference type="ARBA" id="ARBA00022927"/>
    </source>
</evidence>
<dbReference type="InterPro" id="IPR029705">
    <property type="entry name" value="VPS35L"/>
</dbReference>
<dbReference type="Pfam" id="PF03635">
    <property type="entry name" value="Vps35"/>
    <property type="match status" value="1"/>
</dbReference>
<gene>
    <name evidence="6" type="ORF">SAY86_004249</name>
</gene>
<dbReference type="EMBL" id="JAXQNO010000001">
    <property type="protein sequence ID" value="KAK4804432.1"/>
    <property type="molecule type" value="Genomic_DNA"/>
</dbReference>
<sequence>MEFQPRDYKALIEAHALHRTRADDHPLSAPTVSHHQVDTVEDIKEEFFDPLREPNSKVSSLLDNEEDIHYPPELTFTEPTGQECTKREWTSFKRFLMQRFPVPKMVSISAMSNGILRSSKKSEKLSTATHLEELDDEQKILEEGIKFIDRQEYISRLKDFKEKIAKAWQSDDRVTSLKIAIKVAKLLTDTSVGQFYPTLFVLATDIMDMLGDMVWERIKQKAEIAEDGDFLFSLPVNFQANDVCLDAKETCNNWFCKIGSIKELLPRIYLELALLPCWRFLIDQPIDSLQRLVMMTRGLADPLACSYCHLYIAHCAEKLPTFDSGCLIRCVDDTKHLLMYSLLLKEGIQESSEDRRKFLVSLMEPSIEYIMHHIFDKASQKLVESALSEFGVGNNEPHESVLSVSIIVHNLIKELPADIVRSKAMGITYLIECCNDYTLDQWLNYRLLGFRLSEGECSLNIIPVIDQVIKSVSQKDMVDEYLKVVDAYMDLILQKQMDDHLIRILESISKWTYRKEMVEDELTCLQSIMVKILTHFKELKDIIALEHFFEILDMMHGRSQIVVSMHIVDRAIRGGLICDPAIIQLLFKVCQTLIHAVNQVNVRDNDLQQPAHLISRFICKVNYGFDIEQHLTFLVECRQVFGTTDELKETLVHSSNSLAIKLLRNKKKGLNFVKSCIAFNEVTIPSITSFMQQLKLYLETAEVAIMGGLVSHSYGLIDSCISCLQSPDLNGRSADGDEILSFLQKLCSFLVMVPGNYVQGATYTPNSLFVLLDSQSWMTLRMRLRICCAMILLSATLSQMNLPYHACNSRIPGNDVLFYDDPTYLEDYILFAEEVTGKLVDVINQEPSHVVRGRMALEACNCIALSFKMNSKISTICSELLGIAKRGLGSKDRYLKATLDLIGSCSEFPQACQ</sequence>
<dbReference type="PANTHER" id="PTHR13673">
    <property type="entry name" value="ESOPHAGEAL CANCER ASSOCIATED PROTEIN"/>
    <property type="match status" value="1"/>
</dbReference>
<keyword evidence="5" id="KW-0653">Protein transport</keyword>
<comment type="subcellular location">
    <subcellularLocation>
        <location evidence="1">Endosome</location>
    </subcellularLocation>
</comment>
<evidence type="ECO:0000256" key="1">
    <source>
        <dbReference type="ARBA" id="ARBA00004177"/>
    </source>
</evidence>
<evidence type="ECO:0000313" key="7">
    <source>
        <dbReference type="Proteomes" id="UP001346149"/>
    </source>
</evidence>
<reference evidence="6 7" key="1">
    <citation type="journal article" date="2023" name="Hortic Res">
        <title>Pangenome of water caltrop reveals structural variations and asymmetric subgenome divergence after allopolyploidization.</title>
        <authorList>
            <person name="Zhang X."/>
            <person name="Chen Y."/>
            <person name="Wang L."/>
            <person name="Yuan Y."/>
            <person name="Fang M."/>
            <person name="Shi L."/>
            <person name="Lu R."/>
            <person name="Comes H.P."/>
            <person name="Ma Y."/>
            <person name="Chen Y."/>
            <person name="Huang G."/>
            <person name="Zhou Y."/>
            <person name="Zheng Z."/>
            <person name="Qiu Y."/>
        </authorList>
    </citation>
    <scope>NUCLEOTIDE SEQUENCE [LARGE SCALE GENOMIC DNA]</scope>
    <source>
        <strain evidence="6">F231</strain>
    </source>
</reference>
<dbReference type="Proteomes" id="UP001346149">
    <property type="component" value="Unassembled WGS sequence"/>
</dbReference>
<dbReference type="GO" id="GO:0005768">
    <property type="term" value="C:endosome"/>
    <property type="evidence" value="ECO:0007669"/>
    <property type="project" value="UniProtKB-SubCell"/>
</dbReference>
<organism evidence="6 7">
    <name type="scientific">Trapa natans</name>
    <name type="common">Water chestnut</name>
    <dbReference type="NCBI Taxonomy" id="22666"/>
    <lineage>
        <taxon>Eukaryota</taxon>
        <taxon>Viridiplantae</taxon>
        <taxon>Streptophyta</taxon>
        <taxon>Embryophyta</taxon>
        <taxon>Tracheophyta</taxon>
        <taxon>Spermatophyta</taxon>
        <taxon>Magnoliopsida</taxon>
        <taxon>eudicotyledons</taxon>
        <taxon>Gunneridae</taxon>
        <taxon>Pentapetalae</taxon>
        <taxon>rosids</taxon>
        <taxon>malvids</taxon>
        <taxon>Myrtales</taxon>
        <taxon>Lythraceae</taxon>
        <taxon>Trapa</taxon>
    </lineage>
</organism>
<keyword evidence="7" id="KW-1185">Reference proteome</keyword>
<protein>
    <submittedName>
        <fullName evidence="6">Uncharacterized protein</fullName>
    </submittedName>
</protein>
<keyword evidence="3" id="KW-0813">Transport</keyword>
<name>A0AAN7MFG0_TRANT</name>
<proteinExistence type="inferred from homology"/>
<dbReference type="AlphaFoldDB" id="A0AAN7MFG0"/>
<evidence type="ECO:0000256" key="3">
    <source>
        <dbReference type="ARBA" id="ARBA00022448"/>
    </source>
</evidence>
<dbReference type="GO" id="GO:0030906">
    <property type="term" value="C:retromer, cargo-selective complex"/>
    <property type="evidence" value="ECO:0007669"/>
    <property type="project" value="InterPro"/>
</dbReference>
<dbReference type="GO" id="GO:0032456">
    <property type="term" value="P:endocytic recycling"/>
    <property type="evidence" value="ECO:0007669"/>
    <property type="project" value="InterPro"/>
</dbReference>
<dbReference type="PANTHER" id="PTHR13673:SF0">
    <property type="entry name" value="VPS35 ENDOSOMAL PROTEIN-SORTING FACTOR-LIKE"/>
    <property type="match status" value="1"/>
</dbReference>
<dbReference type="GO" id="GO:0005829">
    <property type="term" value="C:cytosol"/>
    <property type="evidence" value="ECO:0007669"/>
    <property type="project" value="GOC"/>
</dbReference>
<comment type="similarity">
    <text evidence="2">Belongs to the VPS35L family.</text>
</comment>
<evidence type="ECO:0000313" key="6">
    <source>
        <dbReference type="EMBL" id="KAK4804432.1"/>
    </source>
</evidence>
<comment type="caution">
    <text evidence="6">The sequence shown here is derived from an EMBL/GenBank/DDBJ whole genome shotgun (WGS) entry which is preliminary data.</text>
</comment>
<evidence type="ECO:0000256" key="2">
    <source>
        <dbReference type="ARBA" id="ARBA00010704"/>
    </source>
</evidence>
<dbReference type="GO" id="GO:0015031">
    <property type="term" value="P:protein transport"/>
    <property type="evidence" value="ECO:0007669"/>
    <property type="project" value="UniProtKB-KW"/>
</dbReference>
<dbReference type="GO" id="GO:0042147">
    <property type="term" value="P:retrograde transport, endosome to Golgi"/>
    <property type="evidence" value="ECO:0007669"/>
    <property type="project" value="InterPro"/>
</dbReference>
<accession>A0AAN7MFG0</accession>
<dbReference type="InterPro" id="IPR005378">
    <property type="entry name" value="Vps35"/>
</dbReference>
<keyword evidence="4" id="KW-0967">Endosome</keyword>
<evidence type="ECO:0000256" key="4">
    <source>
        <dbReference type="ARBA" id="ARBA00022753"/>
    </source>
</evidence>